<dbReference type="Proteomes" id="UP000054408">
    <property type="component" value="Unassembled WGS sequence"/>
</dbReference>
<feature type="coiled-coil region" evidence="8">
    <location>
        <begin position="399"/>
        <end position="433"/>
    </location>
</feature>
<keyword evidence="4" id="KW-0970">Cilium biogenesis/degradation</keyword>
<dbReference type="PANTHER" id="PTHR18879">
    <property type="entry name" value="CENTROSOMAL PROTEIN OF 290 KDA"/>
    <property type="match status" value="1"/>
</dbReference>
<accession>A0A0L0DTM6</accession>
<evidence type="ECO:0000313" key="10">
    <source>
        <dbReference type="EMBL" id="KNC54828.1"/>
    </source>
</evidence>
<protein>
    <submittedName>
        <fullName evidence="10">Uncharacterized protein</fullName>
    </submittedName>
</protein>
<keyword evidence="3" id="KW-0963">Cytoplasm</keyword>
<dbReference type="InterPro" id="IPR026201">
    <property type="entry name" value="Cep290"/>
</dbReference>
<feature type="region of interest" description="Disordered" evidence="9">
    <location>
        <begin position="1889"/>
        <end position="1909"/>
    </location>
</feature>
<feature type="coiled-coil region" evidence="8">
    <location>
        <begin position="2046"/>
        <end position="2073"/>
    </location>
</feature>
<feature type="coiled-coil region" evidence="8">
    <location>
        <begin position="1674"/>
        <end position="1798"/>
    </location>
</feature>
<evidence type="ECO:0000256" key="4">
    <source>
        <dbReference type="ARBA" id="ARBA00022794"/>
    </source>
</evidence>
<evidence type="ECO:0000256" key="2">
    <source>
        <dbReference type="ARBA" id="ARBA00004300"/>
    </source>
</evidence>
<feature type="coiled-coil region" evidence="8">
    <location>
        <begin position="827"/>
        <end position="882"/>
    </location>
</feature>
<dbReference type="GO" id="GO:0030030">
    <property type="term" value="P:cell projection organization"/>
    <property type="evidence" value="ECO:0007669"/>
    <property type="project" value="UniProtKB-KW"/>
</dbReference>
<keyword evidence="6" id="KW-0206">Cytoskeleton</keyword>
<dbReference type="eggNOG" id="ENOG502QPTZ">
    <property type="taxonomic scope" value="Eukaryota"/>
</dbReference>
<comment type="subcellular location">
    <subcellularLocation>
        <location evidence="1">Cytoplasm</location>
        <location evidence="1">Cytoskeleton</location>
        <location evidence="1">Cilium basal body</location>
    </subcellularLocation>
    <subcellularLocation>
        <location evidence="2">Cytoplasm</location>
        <location evidence="2">Cytoskeleton</location>
        <location evidence="2">Microtubule organizing center</location>
        <location evidence="2">Centrosome</location>
    </subcellularLocation>
</comment>
<dbReference type="GO" id="GO:0005813">
    <property type="term" value="C:centrosome"/>
    <property type="evidence" value="ECO:0007669"/>
    <property type="project" value="UniProtKB-SubCell"/>
</dbReference>
<evidence type="ECO:0000256" key="1">
    <source>
        <dbReference type="ARBA" id="ARBA00004120"/>
    </source>
</evidence>
<organism evidence="10 11">
    <name type="scientific">Thecamonas trahens ATCC 50062</name>
    <dbReference type="NCBI Taxonomy" id="461836"/>
    <lineage>
        <taxon>Eukaryota</taxon>
        <taxon>Apusozoa</taxon>
        <taxon>Apusomonadida</taxon>
        <taxon>Apusomonadidae</taxon>
        <taxon>Thecamonas</taxon>
    </lineage>
</organism>
<dbReference type="Gene3D" id="1.10.287.1490">
    <property type="match status" value="2"/>
</dbReference>
<keyword evidence="11" id="KW-1185">Reference proteome</keyword>
<feature type="coiled-coil region" evidence="8">
    <location>
        <begin position="316"/>
        <end position="343"/>
    </location>
</feature>
<evidence type="ECO:0000256" key="3">
    <source>
        <dbReference type="ARBA" id="ARBA00022490"/>
    </source>
</evidence>
<dbReference type="OrthoDB" id="9986859at2759"/>
<feature type="coiled-coil region" evidence="8">
    <location>
        <begin position="1486"/>
        <end position="1513"/>
    </location>
</feature>
<reference evidence="10 11" key="1">
    <citation type="submission" date="2010-05" db="EMBL/GenBank/DDBJ databases">
        <title>The Genome Sequence of Thecamonas trahens ATCC 50062.</title>
        <authorList>
            <consortium name="The Broad Institute Genome Sequencing Platform"/>
            <person name="Russ C."/>
            <person name="Cuomo C."/>
            <person name="Shea T."/>
            <person name="Young S.K."/>
            <person name="Zeng Q."/>
            <person name="Koehrsen M."/>
            <person name="Haas B."/>
            <person name="Borodovsky M."/>
            <person name="Guigo R."/>
            <person name="Alvarado L."/>
            <person name="Berlin A."/>
            <person name="Bochicchio J."/>
            <person name="Borenstein D."/>
            <person name="Chapman S."/>
            <person name="Chen Z."/>
            <person name="Freedman E."/>
            <person name="Gellesch M."/>
            <person name="Goldberg J."/>
            <person name="Griggs A."/>
            <person name="Gujja S."/>
            <person name="Heilman E."/>
            <person name="Heiman D."/>
            <person name="Hepburn T."/>
            <person name="Howarth C."/>
            <person name="Jen D."/>
            <person name="Larson L."/>
            <person name="Mehta T."/>
            <person name="Park D."/>
            <person name="Pearson M."/>
            <person name="Roberts A."/>
            <person name="Saif S."/>
            <person name="Shenoy N."/>
            <person name="Sisk P."/>
            <person name="Stolte C."/>
            <person name="Sykes S."/>
            <person name="Thomson T."/>
            <person name="Walk T."/>
            <person name="White J."/>
            <person name="Yandava C."/>
            <person name="Burger G."/>
            <person name="Gray M.W."/>
            <person name="Holland P.W.H."/>
            <person name="King N."/>
            <person name="Lang F.B.F."/>
            <person name="Roger A.J."/>
            <person name="Ruiz-Trillo I."/>
            <person name="Lander E."/>
            <person name="Nusbaum C."/>
        </authorList>
    </citation>
    <scope>NUCLEOTIDE SEQUENCE [LARGE SCALE GENOMIC DNA]</scope>
    <source>
        <strain evidence="10 11">ATCC 50062</strain>
    </source>
</reference>
<feature type="compositionally biased region" description="Basic and acidic residues" evidence="9">
    <location>
        <begin position="1955"/>
        <end position="1964"/>
    </location>
</feature>
<evidence type="ECO:0000256" key="5">
    <source>
        <dbReference type="ARBA" id="ARBA00023054"/>
    </source>
</evidence>
<dbReference type="RefSeq" id="XP_013761727.1">
    <property type="nucleotide sequence ID" value="XM_013906273.1"/>
</dbReference>
<feature type="coiled-coil region" evidence="8">
    <location>
        <begin position="2489"/>
        <end position="2555"/>
    </location>
</feature>
<name>A0A0L0DTM6_THETB</name>
<dbReference type="GeneID" id="25561423"/>
<evidence type="ECO:0000313" key="11">
    <source>
        <dbReference type="Proteomes" id="UP000054408"/>
    </source>
</evidence>
<feature type="coiled-coil region" evidence="8">
    <location>
        <begin position="1579"/>
        <end position="1613"/>
    </location>
</feature>
<feature type="coiled-coil region" evidence="8">
    <location>
        <begin position="1008"/>
        <end position="1066"/>
    </location>
</feature>
<keyword evidence="7" id="KW-0966">Cell projection</keyword>
<feature type="coiled-coil region" evidence="8">
    <location>
        <begin position="2112"/>
        <end position="2194"/>
    </location>
</feature>
<feature type="coiled-coil region" evidence="8">
    <location>
        <begin position="109"/>
        <end position="283"/>
    </location>
</feature>
<feature type="coiled-coil region" evidence="8">
    <location>
        <begin position="2247"/>
        <end position="2346"/>
    </location>
</feature>
<feature type="coiled-coil region" evidence="8">
    <location>
        <begin position="723"/>
        <end position="750"/>
    </location>
</feature>
<evidence type="ECO:0000256" key="7">
    <source>
        <dbReference type="ARBA" id="ARBA00023273"/>
    </source>
</evidence>
<evidence type="ECO:0000256" key="8">
    <source>
        <dbReference type="SAM" id="Coils"/>
    </source>
</evidence>
<feature type="coiled-coil region" evidence="8">
    <location>
        <begin position="458"/>
        <end position="546"/>
    </location>
</feature>
<dbReference type="EMBL" id="GL349438">
    <property type="protein sequence ID" value="KNC54828.1"/>
    <property type="molecule type" value="Genomic_DNA"/>
</dbReference>
<sequence length="2568" mass="278118">MSFAPKTAPLSWDKVLSWSLDDVHNVGAADPPLVEVALEELKGAKFDTQAPEASDPGAVAHLFSVTQAAMEYALDMWSASDRDLVQVETQLDALRMAGGSSGLGAAAELSVLNSKISSLETTVNQLEREKLSLEEELATAKAQRSNALADLQDAQAQANSHRHELIILQEQLKETKAALETKERRVREDAANDERSKTQVRELQVTLNQLTSRLEESTAEAEKYKNELTLTQGLFAEAVDEWERVERNLQDDAGAVPEFKHRITQLEDENDRLHEAKVALTTQLASYETDDSRFMALVEEKMATVKKLLLTKENELAAKDARITSLSNKVEKLDLELRASSNEALKSQLADRDATIATLRHFVETVEEREAALQSEWASREASLDELKDLAAREHAAEFAALKDEVSSTRAALRNVEARYNEAMQELDEKTREILEAHCMIKEYEGGNPRFHMALDKIKHLKANIARQDEAYKALIAKINKVQADADFLEEENAAYRHKYGSLNSQDVTIVLTAKDRELQKQAALLSRYRLDIDELEEEVLELKACLRLQAVERGAKAYDAGLDVASSVNDLLALQRPRKSGTSLLAGAAGGDNALLLDRLEQAATRLANLESENGTLMAANESLAAQASAAKSSLAALRSAAATDLDATVKELKSQLAARDSSAPVPPGVTALLDLWDSKLDLVAHCDELDDAVTKAHDEVKAVKVQLREEKMEKEHHASLAARKDRELAALEDEVIQLKSQLRTALVSGMLDPGASFAAGSASVMAPGTPSRRTYASLVVQNPALSPPAAARLSPSRSMLSSMDPASVDELGGLMAQLLEALEANEAMHSELHASERALAELNSQFDELGAQKELLYAEHAKTLAELKTAQSAARAAERRAGDSSDLLAAARETLAQLKAPNSPNKAQLINAKRTVIELRVNEKELVRRLEAASLRADDLARDHAALLARAEDAGSWTKGYIATLKASNEFLKAENTRLLALTTASVPDYEYAQVVDRAETALAAAANATEAEAAARAALANARANAADATAALARADVLEGQLEALRKTHTKTLETVDQLKELSSAVTDGSAPQVLKRKYNMVAGLKAEVLSLRTSLDSAKAAASAAKKRADAASAALQANTALLDESEAKISELSTQLGSAQEKLLVAQSKAVGCLSRDASRALSAELEETKSRAAAAAADLATYKRLLELATTQMEQMRTTRSKLEDQSLLAAKAIDDLQASGDVAAQLGALHQANMRLKAKAVEAEQAARETRREAVVASNALIAATKDADHATRSAFELRSQLMDQSRAFQAAASEHRLALVERVPRRQLDDANAALARASQRAADKDAAVADALTKLADAEAALDATRVAANVQAELVEGYKNGSTASLVEEWASQVTALRVEQLAGERHRERVLAELASARADAAENETRLAAEQELRVKLEMQLEAAKAQAATAGHAHLANMQSKDRERDIILMAMKTSAAKLGELDPSMPASRQLDEARAQLASASAAIAEYSRMIDELDAALVGSGKQVASLRAALLDKDVALSEANAKLKARHADEAHGRALAAEAGNGEGDPATARQLALAQSSVNTLEAQLQTKDKALDELRALLASTRSQAMKQKQADDETIAALQTKVLDASDASYAKLQELVNQLNVDETRPDSRSPSHAMPPSLEALLHAKNEALNQSAAAYAQLANELESVKKMADRRASQIEELLTSHRTAMEEVRGLHASEIRSLQAELAAQRQQTAELRSALQRESSAAAAAPPSSLKHTVSALRRELADKKRAIRELRAELVKAETSAPRAELAASKVSVSVKSMVAQQTTELQAKIDGLEAAMARAASAAKANKDKAKSYHSQVRVLESKLGRLEGERATMAREMKEMATAFKARERELAAKRASMRDEIEASVRRDRSSGDADIQRVARLKQRVAEKDGVIAELRDQLTRASKRIRKLELEAKAAEEQMAAAREREAQASRSRSKSSDSRGGGGDDDPPPSREPAKRRPATRRPSSATSRPDSRSAAESAAAMAQWEANKRWQRKEAALKDKIKSSAATIDSLESQLVGLKETVTKMEREKARLAAKLRKLGGGARSEERPKSASIKSAQALHDLQAEVFGLTARLEEEALAKQGLESQVAELRLELELREARDDDAVLVGVAPSVSASGDTAEAEWHARVVELEAAKRALEKEVLEVTNEATELRFELAQKTESEPRLRERIAQLEDHVALLKASGAVIASADLSSSGTGSKASKLESVVLSQNRVIEQLKAEVASAKKAGASNVKYMALRKAHRELKGKYDELEAAYLPLKEKEELVSAAASKVKRLAAENAKLTKKVKSLTADAAALKEANIELRTQTGVLEADALAARNALESLQASAEDDTCRARALLDRQEHELHAQLEAKEAALAAAQADIASLSTVKSQLETQLARARDDIEAYQALNGGARNADALLKIEKENRALKKRVSVLNDRTSVLEKDLTASLGGEQLPSVESKATEAYDKLQHTYHAALEQMAQLERENEALRLELDAFDPNFFDELEELKYAYRSAVKKVAEYEKQMRLAQRQYGIAFSGLDDDSA</sequence>
<evidence type="ECO:0000256" key="9">
    <source>
        <dbReference type="SAM" id="MobiDB-lite"/>
    </source>
</evidence>
<dbReference type="STRING" id="461836.A0A0L0DTM6"/>
<feature type="region of interest" description="Disordered" evidence="9">
    <location>
        <begin position="1955"/>
        <end position="2025"/>
    </location>
</feature>
<keyword evidence="5 8" id="KW-0175">Coiled coil</keyword>
<feature type="compositionally biased region" description="Low complexity" evidence="9">
    <location>
        <begin position="2012"/>
        <end position="2023"/>
    </location>
</feature>
<evidence type="ECO:0000256" key="6">
    <source>
        <dbReference type="ARBA" id="ARBA00023212"/>
    </source>
</evidence>
<feature type="coiled-coil region" evidence="8">
    <location>
        <begin position="2383"/>
        <end position="2461"/>
    </location>
</feature>
<proteinExistence type="predicted"/>
<gene>
    <name evidence="10" type="ORF">AMSG_01681</name>
</gene>
<dbReference type="PANTHER" id="PTHR18879:SF20">
    <property type="entry name" value="CENTROSOMAL PROTEIN OF 290 KDA"/>
    <property type="match status" value="1"/>
</dbReference>
<feature type="coiled-coil region" evidence="8">
    <location>
        <begin position="594"/>
        <end position="628"/>
    </location>
</feature>